<name>A0A9P6SX33_9FUNG</name>
<evidence type="ECO:0000259" key="3">
    <source>
        <dbReference type="Pfam" id="PF11464"/>
    </source>
</evidence>
<keyword evidence="5" id="KW-1185">Reference proteome</keyword>
<dbReference type="GO" id="GO:0004180">
    <property type="term" value="F:carboxypeptidase activity"/>
    <property type="evidence" value="ECO:0007669"/>
    <property type="project" value="UniProtKB-KW"/>
</dbReference>
<evidence type="ECO:0000256" key="1">
    <source>
        <dbReference type="SAM" id="Coils"/>
    </source>
</evidence>
<protein>
    <submittedName>
        <fullName evidence="4">Carboxypeptidase Y-deficient</fullName>
    </submittedName>
</protein>
<feature type="compositionally biased region" description="Low complexity" evidence="2">
    <location>
        <begin position="242"/>
        <end position="262"/>
    </location>
</feature>
<keyword evidence="4" id="KW-0121">Carboxypeptidase</keyword>
<dbReference type="EMBL" id="JAAAID010001610">
    <property type="protein sequence ID" value="KAG0009364.1"/>
    <property type="molecule type" value="Genomic_DNA"/>
</dbReference>
<feature type="non-terminal residue" evidence="4">
    <location>
        <position position="1"/>
    </location>
</feature>
<organism evidence="4 5">
    <name type="scientific">Entomortierella chlamydospora</name>
    <dbReference type="NCBI Taxonomy" id="101097"/>
    <lineage>
        <taxon>Eukaryota</taxon>
        <taxon>Fungi</taxon>
        <taxon>Fungi incertae sedis</taxon>
        <taxon>Mucoromycota</taxon>
        <taxon>Mortierellomycotina</taxon>
        <taxon>Mortierellomycetes</taxon>
        <taxon>Mortierellales</taxon>
        <taxon>Mortierellaceae</taxon>
        <taxon>Entomortierella</taxon>
    </lineage>
</organism>
<feature type="region of interest" description="Disordered" evidence="2">
    <location>
        <begin position="235"/>
        <end position="268"/>
    </location>
</feature>
<accession>A0A9P6SX33</accession>
<dbReference type="SUPFAM" id="SSF140125">
    <property type="entry name" value="Rabenosyn-5 Rab-binding domain-like"/>
    <property type="match status" value="1"/>
</dbReference>
<dbReference type="AlphaFoldDB" id="A0A9P6SX33"/>
<evidence type="ECO:0000256" key="2">
    <source>
        <dbReference type="SAM" id="MobiDB-lite"/>
    </source>
</evidence>
<reference evidence="4" key="1">
    <citation type="journal article" date="2020" name="Fungal Divers.">
        <title>Resolving the Mortierellaceae phylogeny through synthesis of multi-gene phylogenetics and phylogenomics.</title>
        <authorList>
            <person name="Vandepol N."/>
            <person name="Liber J."/>
            <person name="Desiro A."/>
            <person name="Na H."/>
            <person name="Kennedy M."/>
            <person name="Barry K."/>
            <person name="Grigoriev I.V."/>
            <person name="Miller A.N."/>
            <person name="O'Donnell K."/>
            <person name="Stajich J.E."/>
            <person name="Bonito G."/>
        </authorList>
    </citation>
    <scope>NUCLEOTIDE SEQUENCE</scope>
    <source>
        <strain evidence="4">NRRL 2769</strain>
    </source>
</reference>
<keyword evidence="1" id="KW-0175">Coiled coil</keyword>
<feature type="region of interest" description="Disordered" evidence="2">
    <location>
        <begin position="77"/>
        <end position="99"/>
    </location>
</feature>
<feature type="coiled-coil region" evidence="1">
    <location>
        <begin position="294"/>
        <end position="321"/>
    </location>
</feature>
<dbReference type="InterPro" id="IPR036531">
    <property type="entry name" value="Rbsn_Rab-bd_sf"/>
</dbReference>
<dbReference type="Gene3D" id="4.10.860.20">
    <property type="entry name" value="Rabenosyn, Rab binding domain"/>
    <property type="match status" value="1"/>
</dbReference>
<feature type="compositionally biased region" description="Low complexity" evidence="2">
    <location>
        <begin position="78"/>
        <end position="98"/>
    </location>
</feature>
<gene>
    <name evidence="4" type="primary">PEP7_1</name>
    <name evidence="4" type="ORF">BGZ80_002471</name>
</gene>
<comment type="caution">
    <text evidence="4">The sequence shown here is derived from an EMBL/GenBank/DDBJ whole genome shotgun (WGS) entry which is preliminary data.</text>
</comment>
<feature type="domain" description="Rabenosyn Rab binding" evidence="3">
    <location>
        <begin position="277"/>
        <end position="317"/>
    </location>
</feature>
<proteinExistence type="predicted"/>
<sequence length="325" mass="36348">LNAQAKHDSNGLWCRVCEGCFVKARKEDDCQLAGGVYRSLTTDFKSIRLKSVEKKHLEVNRLEKRIEKLAQIHLQFEPGSSTSSQSPSPSSQSSGTGSVRAKGLLRSVTSRGQQLKVSEQSIVKWEDDSTVLGCFICLIDLSLPRFQEMIASIGQKEDMNQAHPDYQLAAKTRKELLDDFALFDSISKKIVKLPAHTQHQKQLHNNLYWWATQYLQTNMFPLSVIPKVFGHGGKEPKQLGTSSPALSSSPAPSISLPSSDSAQDNEAEIESLAQLAVMEEQRRLVESYIEEATRKRKFDDVKSLKMSLEELENEIAAIRSGQRSK</sequence>
<dbReference type="Pfam" id="PF11464">
    <property type="entry name" value="Rbsn"/>
    <property type="match status" value="1"/>
</dbReference>
<dbReference type="Proteomes" id="UP000703661">
    <property type="component" value="Unassembled WGS sequence"/>
</dbReference>
<evidence type="ECO:0000313" key="4">
    <source>
        <dbReference type="EMBL" id="KAG0009364.1"/>
    </source>
</evidence>
<evidence type="ECO:0000313" key="5">
    <source>
        <dbReference type="Proteomes" id="UP000703661"/>
    </source>
</evidence>
<keyword evidence="4" id="KW-0645">Protease</keyword>
<keyword evidence="4" id="KW-0378">Hydrolase</keyword>
<dbReference type="InterPro" id="IPR021565">
    <property type="entry name" value="Rbsn_Rab-bd"/>
</dbReference>